<dbReference type="EMBL" id="MDYN01000073">
    <property type="protein sequence ID" value="OQD78898.1"/>
    <property type="molecule type" value="Genomic_DNA"/>
</dbReference>
<sequence length="481" mass="53758">MPGVPSSRGCGACRKAKKKCDQLKPVCSRCIRLNMTCVGSGQQRYKFMAHQLDRGQAQGRSDVLPKVSKNRVVFVDRPAQLSSTETDQVAARFVGALQVTDIRYALVYYGPFFRDIPRRLGKSAVLDSAVEAISTAYPFLHTGSYSPTALARYGQSLRALRECLNDPAEARNSNTLCAVYLITICQSWLGRCDDSLTGHSEAISHLLRAAPLHEWNSRFELEMVLIMCVPMILEGIVNPRVKMDPAFWDLAASFRDRIFKLQENRPRPSTEFKHLAMFPNFVQDPDANLAEIENAYRRLRADAQVMRQRLSQVEQLAPLSFSSPAVVAHSQAQAAYTMVSTLAVLTNSLLRIFDPCNVTLVSECIFLCDELANQAELATCYRPLGSAYMPLCLTVAWAALRDEPRLTRLEAILSEYQSDFAQVPWMSRAQWLASTFDSHRVRVAAEKALPQSSGLHDTQANMALCRGRRQLPVNPESCCIL</sequence>
<dbReference type="AlphaFoldDB" id="A0A1V6PPE6"/>
<dbReference type="PROSITE" id="PS00463">
    <property type="entry name" value="ZN2_CY6_FUNGAL_1"/>
    <property type="match status" value="1"/>
</dbReference>
<evidence type="ECO:0000313" key="8">
    <source>
        <dbReference type="Proteomes" id="UP000191672"/>
    </source>
</evidence>
<accession>A0A1V6PPE6</accession>
<keyword evidence="8" id="KW-1185">Reference proteome</keyword>
<comment type="caution">
    <text evidence="7">The sequence shown here is derived from an EMBL/GenBank/DDBJ whole genome shotgun (WGS) entry which is preliminary data.</text>
</comment>
<dbReference type="Proteomes" id="UP000191672">
    <property type="component" value="Unassembled WGS sequence"/>
</dbReference>
<feature type="domain" description="Zn(2)-C6 fungal-type" evidence="6">
    <location>
        <begin position="9"/>
        <end position="38"/>
    </location>
</feature>
<organism evidence="7 8">
    <name type="scientific">Penicillium antarcticum</name>
    <dbReference type="NCBI Taxonomy" id="416450"/>
    <lineage>
        <taxon>Eukaryota</taxon>
        <taxon>Fungi</taxon>
        <taxon>Dikarya</taxon>
        <taxon>Ascomycota</taxon>
        <taxon>Pezizomycotina</taxon>
        <taxon>Eurotiomycetes</taxon>
        <taxon>Eurotiomycetidae</taxon>
        <taxon>Eurotiales</taxon>
        <taxon>Aspergillaceae</taxon>
        <taxon>Penicillium</taxon>
    </lineage>
</organism>
<dbReference type="CDD" id="cd00067">
    <property type="entry name" value="GAL4"/>
    <property type="match status" value="1"/>
</dbReference>
<dbReference type="PANTHER" id="PTHR38111">
    <property type="entry name" value="ZN(2)-C6 FUNGAL-TYPE DOMAIN-CONTAINING PROTEIN-RELATED"/>
    <property type="match status" value="1"/>
</dbReference>
<evidence type="ECO:0000256" key="2">
    <source>
        <dbReference type="ARBA" id="ARBA00023125"/>
    </source>
</evidence>
<dbReference type="Pfam" id="PF00172">
    <property type="entry name" value="Zn_clus"/>
    <property type="match status" value="1"/>
</dbReference>
<keyword evidence="5" id="KW-0175">Coiled coil</keyword>
<gene>
    <name evidence="7" type="ORF">PENANT_c073G03346</name>
</gene>
<dbReference type="InterPro" id="IPR036864">
    <property type="entry name" value="Zn2-C6_fun-type_DNA-bd_sf"/>
</dbReference>
<evidence type="ECO:0000313" key="7">
    <source>
        <dbReference type="EMBL" id="OQD78898.1"/>
    </source>
</evidence>
<keyword evidence="2" id="KW-0238">DNA-binding</keyword>
<reference evidence="8" key="1">
    <citation type="journal article" date="2017" name="Nat. Microbiol.">
        <title>Global analysis of biosynthetic gene clusters reveals vast potential of secondary metabolite production in Penicillium species.</title>
        <authorList>
            <person name="Nielsen J.C."/>
            <person name="Grijseels S."/>
            <person name="Prigent S."/>
            <person name="Ji B."/>
            <person name="Dainat J."/>
            <person name="Nielsen K.F."/>
            <person name="Frisvad J.C."/>
            <person name="Workman M."/>
            <person name="Nielsen J."/>
        </authorList>
    </citation>
    <scope>NUCLEOTIDE SEQUENCE [LARGE SCALE GENOMIC DNA]</scope>
    <source>
        <strain evidence="8">IBT 31811</strain>
    </source>
</reference>
<evidence type="ECO:0000256" key="4">
    <source>
        <dbReference type="ARBA" id="ARBA00023242"/>
    </source>
</evidence>
<dbReference type="InterPro" id="IPR053178">
    <property type="entry name" value="Osmoadaptation_assoc"/>
</dbReference>
<keyword evidence="4" id="KW-0539">Nucleus</keyword>
<dbReference type="PROSITE" id="PS50048">
    <property type="entry name" value="ZN2_CY6_FUNGAL_2"/>
    <property type="match status" value="1"/>
</dbReference>
<keyword evidence="1" id="KW-0805">Transcription regulation</keyword>
<dbReference type="GO" id="GO:0000981">
    <property type="term" value="F:DNA-binding transcription factor activity, RNA polymerase II-specific"/>
    <property type="evidence" value="ECO:0007669"/>
    <property type="project" value="InterPro"/>
</dbReference>
<dbReference type="OrthoDB" id="4314040at2759"/>
<feature type="coiled-coil region" evidence="5">
    <location>
        <begin position="289"/>
        <end position="316"/>
    </location>
</feature>
<protein>
    <recommendedName>
        <fullName evidence="6">Zn(2)-C6 fungal-type domain-containing protein</fullName>
    </recommendedName>
</protein>
<dbReference type="GO" id="GO:0003677">
    <property type="term" value="F:DNA binding"/>
    <property type="evidence" value="ECO:0007669"/>
    <property type="project" value="UniProtKB-KW"/>
</dbReference>
<dbReference type="SMART" id="SM00066">
    <property type="entry name" value="GAL4"/>
    <property type="match status" value="1"/>
</dbReference>
<dbReference type="GO" id="GO:0008270">
    <property type="term" value="F:zinc ion binding"/>
    <property type="evidence" value="ECO:0007669"/>
    <property type="project" value="InterPro"/>
</dbReference>
<evidence type="ECO:0000256" key="5">
    <source>
        <dbReference type="SAM" id="Coils"/>
    </source>
</evidence>
<dbReference type="SUPFAM" id="SSF57701">
    <property type="entry name" value="Zn2/Cys6 DNA-binding domain"/>
    <property type="match status" value="1"/>
</dbReference>
<dbReference type="InterPro" id="IPR001138">
    <property type="entry name" value="Zn2Cys6_DnaBD"/>
</dbReference>
<dbReference type="STRING" id="416450.A0A1V6PPE6"/>
<proteinExistence type="predicted"/>
<evidence type="ECO:0000259" key="6">
    <source>
        <dbReference type="PROSITE" id="PS50048"/>
    </source>
</evidence>
<evidence type="ECO:0000256" key="1">
    <source>
        <dbReference type="ARBA" id="ARBA00023015"/>
    </source>
</evidence>
<name>A0A1V6PPE6_9EURO</name>
<keyword evidence="3" id="KW-0804">Transcription</keyword>
<dbReference type="Gene3D" id="4.10.240.10">
    <property type="entry name" value="Zn(2)-C6 fungal-type DNA-binding domain"/>
    <property type="match status" value="1"/>
</dbReference>
<dbReference type="PANTHER" id="PTHR38111:SF11">
    <property type="entry name" value="TRANSCRIPTION FACTOR DOMAIN-CONTAINING PROTEIN-RELATED"/>
    <property type="match status" value="1"/>
</dbReference>
<evidence type="ECO:0000256" key="3">
    <source>
        <dbReference type="ARBA" id="ARBA00023163"/>
    </source>
</evidence>